<proteinExistence type="predicted"/>
<evidence type="ECO:0000313" key="2">
    <source>
        <dbReference type="Proteomes" id="UP000805193"/>
    </source>
</evidence>
<dbReference type="EMBL" id="JABSTQ010007310">
    <property type="protein sequence ID" value="KAG0435904.1"/>
    <property type="molecule type" value="Genomic_DNA"/>
</dbReference>
<keyword evidence="2" id="KW-1185">Reference proteome</keyword>
<dbReference type="Proteomes" id="UP000805193">
    <property type="component" value="Unassembled WGS sequence"/>
</dbReference>
<evidence type="ECO:0000313" key="1">
    <source>
        <dbReference type="EMBL" id="KAG0435904.1"/>
    </source>
</evidence>
<reference evidence="1 2" key="1">
    <citation type="journal article" date="2020" name="Cell">
        <title>Large-Scale Comparative Analyses of Tick Genomes Elucidate Their Genetic Diversity and Vector Capacities.</title>
        <authorList>
            <consortium name="Tick Genome and Microbiome Consortium (TIGMIC)"/>
            <person name="Jia N."/>
            <person name="Wang J."/>
            <person name="Shi W."/>
            <person name="Du L."/>
            <person name="Sun Y."/>
            <person name="Zhan W."/>
            <person name="Jiang J.F."/>
            <person name="Wang Q."/>
            <person name="Zhang B."/>
            <person name="Ji P."/>
            <person name="Bell-Sakyi L."/>
            <person name="Cui X.M."/>
            <person name="Yuan T.T."/>
            <person name="Jiang B.G."/>
            <person name="Yang W.F."/>
            <person name="Lam T.T."/>
            <person name="Chang Q.C."/>
            <person name="Ding S.J."/>
            <person name="Wang X.J."/>
            <person name="Zhu J.G."/>
            <person name="Ruan X.D."/>
            <person name="Zhao L."/>
            <person name="Wei J.T."/>
            <person name="Ye R.Z."/>
            <person name="Que T.C."/>
            <person name="Du C.H."/>
            <person name="Zhou Y.H."/>
            <person name="Cheng J.X."/>
            <person name="Dai P.F."/>
            <person name="Guo W.B."/>
            <person name="Han X.H."/>
            <person name="Huang E.J."/>
            <person name="Li L.F."/>
            <person name="Wei W."/>
            <person name="Gao Y.C."/>
            <person name="Liu J.Z."/>
            <person name="Shao H.Z."/>
            <person name="Wang X."/>
            <person name="Wang C.C."/>
            <person name="Yang T.C."/>
            <person name="Huo Q.B."/>
            <person name="Li W."/>
            <person name="Chen H.Y."/>
            <person name="Chen S.E."/>
            <person name="Zhou L.G."/>
            <person name="Ni X.B."/>
            <person name="Tian J.H."/>
            <person name="Sheng Y."/>
            <person name="Liu T."/>
            <person name="Pan Y.S."/>
            <person name="Xia L.Y."/>
            <person name="Li J."/>
            <person name="Zhao F."/>
            <person name="Cao W.C."/>
        </authorList>
    </citation>
    <scope>NUCLEOTIDE SEQUENCE [LARGE SCALE GENOMIC DNA]</scope>
    <source>
        <strain evidence="1">Iper-2018</strain>
    </source>
</reference>
<sequence length="456" mass="50730">MPSDIELRGSGTPQGSVLSPSLFNLSVNGLLEKLAAIEGMQHSVYADDVTIWMKGGSDGFIQEQLQEAINTVEDYLRPQGLACSPAKSEVLLIKRRKTSSDIELYSEGRKIPTVDSVRRLGQRTQTDGVNKEAINIIKEATYQTIRFISRVSNRHHGMEEENLIRLIKAFVISRIAYVTPFLRLNLSDKEKLNCLTRKLYKRALRLGDYTPNKKLEAVGLPNNIEEIIKAQRTSQLEKLGLLGNGKEGSKSKSPLQMLQGQEDFVYTDAELITTGKMVATVTDERGCIINSCSVKTKEPAVAEEVAIALTTGVKGVRIIVTDFTNTILRFTKRRVSRHALRVLRGSREDITTNTRLVIRAVVIPSESADFDGRSEKVVSYGEVLDYYVKSRKQYPPADTSLDRRASVRWRQLRTGTFLCPAQQRDSLLKSTGSTTQKKQVQVAADATRAEGPLAAV</sequence>
<protein>
    <submittedName>
        <fullName evidence="1">Uncharacterized protein</fullName>
    </submittedName>
</protein>
<gene>
    <name evidence="1" type="ORF">HPB47_018254</name>
</gene>
<accession>A0AC60QN75</accession>
<organism evidence="1 2">
    <name type="scientific">Ixodes persulcatus</name>
    <name type="common">Taiga tick</name>
    <dbReference type="NCBI Taxonomy" id="34615"/>
    <lineage>
        <taxon>Eukaryota</taxon>
        <taxon>Metazoa</taxon>
        <taxon>Ecdysozoa</taxon>
        <taxon>Arthropoda</taxon>
        <taxon>Chelicerata</taxon>
        <taxon>Arachnida</taxon>
        <taxon>Acari</taxon>
        <taxon>Parasitiformes</taxon>
        <taxon>Ixodida</taxon>
        <taxon>Ixodoidea</taxon>
        <taxon>Ixodidae</taxon>
        <taxon>Ixodinae</taxon>
        <taxon>Ixodes</taxon>
    </lineage>
</organism>
<name>A0AC60QN75_IXOPE</name>
<comment type="caution">
    <text evidence="1">The sequence shown here is derived from an EMBL/GenBank/DDBJ whole genome shotgun (WGS) entry which is preliminary data.</text>
</comment>